<feature type="signal peptide" evidence="1">
    <location>
        <begin position="1"/>
        <end position="24"/>
    </location>
</feature>
<dbReference type="Proteomes" id="UP000481087">
    <property type="component" value="Unassembled WGS sequence"/>
</dbReference>
<accession>A0A6L8V3C0</accession>
<sequence>MKMKKILVTSVLACFFLVPQLTSASVLVKPSASEITVSDSYYDNTVDIEQDVNPIGKVVKFKEGKNIKPLIAEKANQHNQKQKAAAEGNHERTQKIDDYFTKIAAGEEQKFTKQFFDFLEENGLVYYELGKQKEKEVAISSTTGADVSVNSPWVSYDSVSNTWEVWGGYSFTNNWSWWGERNMNVATQIGNLDTVGIHLTTANNAALLSGFFAQGLYHDAPCSGCSASKSGQNSETITSRWGTIDSNNGAMFKLSDKIDSWGGGYAMRWGAGAVKLKYSSTFSSAHGLATVYFAHTWNSGSIDSVTATNSSFTITYSTKSQTTDTLIGGQYSY</sequence>
<name>A0A6L8V3C0_9BACL</name>
<comment type="caution">
    <text evidence="2">The sequence shown here is derived from an EMBL/GenBank/DDBJ whole genome shotgun (WGS) entry which is preliminary data.</text>
</comment>
<organism evidence="2 3">
    <name type="scientific">Paenibacillus silvestris</name>
    <dbReference type="NCBI Taxonomy" id="2606219"/>
    <lineage>
        <taxon>Bacteria</taxon>
        <taxon>Bacillati</taxon>
        <taxon>Bacillota</taxon>
        <taxon>Bacilli</taxon>
        <taxon>Bacillales</taxon>
        <taxon>Paenibacillaceae</taxon>
        <taxon>Paenibacillus</taxon>
    </lineage>
</organism>
<keyword evidence="3" id="KW-1185">Reference proteome</keyword>
<reference evidence="2 3" key="1">
    <citation type="submission" date="2019-12" db="EMBL/GenBank/DDBJ databases">
        <title>Paenibacillus sp. nov. sp. isolated from soil.</title>
        <authorList>
            <person name="Kim J."/>
            <person name="Jeong S.E."/>
            <person name="Jung H.S."/>
            <person name="Jeon C.O."/>
        </authorList>
    </citation>
    <scope>NUCLEOTIDE SEQUENCE [LARGE SCALE GENOMIC DNA]</scope>
    <source>
        <strain evidence="2 3">5J-6</strain>
    </source>
</reference>
<protein>
    <submittedName>
        <fullName evidence="2">Uncharacterized protein</fullName>
    </submittedName>
</protein>
<evidence type="ECO:0000313" key="3">
    <source>
        <dbReference type="Proteomes" id="UP000481087"/>
    </source>
</evidence>
<dbReference type="RefSeq" id="WP_161409003.1">
    <property type="nucleotide sequence ID" value="NZ_WTUZ01000022.1"/>
</dbReference>
<keyword evidence="1" id="KW-0732">Signal</keyword>
<proteinExistence type="predicted"/>
<feature type="chain" id="PRO_5027060027" evidence="1">
    <location>
        <begin position="25"/>
        <end position="333"/>
    </location>
</feature>
<gene>
    <name evidence="2" type="ORF">GQF01_22890</name>
</gene>
<evidence type="ECO:0000313" key="2">
    <source>
        <dbReference type="EMBL" id="MZQ84963.1"/>
    </source>
</evidence>
<dbReference type="EMBL" id="WTUZ01000022">
    <property type="protein sequence ID" value="MZQ84963.1"/>
    <property type="molecule type" value="Genomic_DNA"/>
</dbReference>
<evidence type="ECO:0000256" key="1">
    <source>
        <dbReference type="SAM" id="SignalP"/>
    </source>
</evidence>
<dbReference type="AlphaFoldDB" id="A0A6L8V3C0"/>